<dbReference type="Gramene" id="ESW20779">
    <property type="protein sequence ID" value="ESW20779"/>
    <property type="gene ID" value="PHAVU_005G014100g"/>
</dbReference>
<protein>
    <submittedName>
        <fullName evidence="1">Uncharacterized protein</fullName>
    </submittedName>
</protein>
<dbReference type="SUPFAM" id="SSF51011">
    <property type="entry name" value="Glycosyl hydrolase domain"/>
    <property type="match status" value="1"/>
</dbReference>
<sequence length="88" mass="10095">MWCYVYNFLSIIHDSSLRNSWFVVILRSTTHGSSYSWRGSYTHWCFHLGTFHNTGPSWVCGVVVMSIKDDHIGFPGLSQLDPITTILL</sequence>
<gene>
    <name evidence="1" type="ORF">PHAVU_005G014100g</name>
</gene>
<name>V7BS44_PHAVU</name>
<dbReference type="STRING" id="3885.V7BS44"/>
<evidence type="ECO:0000313" key="2">
    <source>
        <dbReference type="Proteomes" id="UP000000226"/>
    </source>
</evidence>
<organism evidence="1 2">
    <name type="scientific">Phaseolus vulgaris</name>
    <name type="common">Kidney bean</name>
    <name type="synonym">French bean</name>
    <dbReference type="NCBI Taxonomy" id="3885"/>
    <lineage>
        <taxon>Eukaryota</taxon>
        <taxon>Viridiplantae</taxon>
        <taxon>Streptophyta</taxon>
        <taxon>Embryophyta</taxon>
        <taxon>Tracheophyta</taxon>
        <taxon>Spermatophyta</taxon>
        <taxon>Magnoliopsida</taxon>
        <taxon>eudicotyledons</taxon>
        <taxon>Gunneridae</taxon>
        <taxon>Pentapetalae</taxon>
        <taxon>rosids</taxon>
        <taxon>fabids</taxon>
        <taxon>Fabales</taxon>
        <taxon>Fabaceae</taxon>
        <taxon>Papilionoideae</taxon>
        <taxon>50 kb inversion clade</taxon>
        <taxon>NPAAA clade</taxon>
        <taxon>indigoferoid/millettioid clade</taxon>
        <taxon>Phaseoleae</taxon>
        <taxon>Phaseolus</taxon>
    </lineage>
</organism>
<dbReference type="AlphaFoldDB" id="V7BS44"/>
<dbReference type="EMBL" id="CM002292">
    <property type="protein sequence ID" value="ESW20779.1"/>
    <property type="molecule type" value="Genomic_DNA"/>
</dbReference>
<dbReference type="OrthoDB" id="204980at2759"/>
<accession>V7BS44</accession>
<evidence type="ECO:0000313" key="1">
    <source>
        <dbReference type="EMBL" id="ESW20779.1"/>
    </source>
</evidence>
<keyword evidence="2" id="KW-1185">Reference proteome</keyword>
<reference evidence="2" key="1">
    <citation type="journal article" date="2014" name="Nat. Genet.">
        <title>A reference genome for common bean and genome-wide analysis of dual domestications.</title>
        <authorList>
            <person name="Schmutz J."/>
            <person name="McClean P.E."/>
            <person name="Mamidi S."/>
            <person name="Wu G.A."/>
            <person name="Cannon S.B."/>
            <person name="Grimwood J."/>
            <person name="Jenkins J."/>
            <person name="Shu S."/>
            <person name="Song Q."/>
            <person name="Chavarro C."/>
            <person name="Torres-Torres M."/>
            <person name="Geffroy V."/>
            <person name="Moghaddam S.M."/>
            <person name="Gao D."/>
            <person name="Abernathy B."/>
            <person name="Barry K."/>
            <person name="Blair M."/>
            <person name="Brick M.A."/>
            <person name="Chovatia M."/>
            <person name="Gepts P."/>
            <person name="Goodstein D.M."/>
            <person name="Gonzales M."/>
            <person name="Hellsten U."/>
            <person name="Hyten D.L."/>
            <person name="Jia G."/>
            <person name="Kelly J.D."/>
            <person name="Kudrna D."/>
            <person name="Lee R."/>
            <person name="Richard M.M."/>
            <person name="Miklas P.N."/>
            <person name="Osorno J.M."/>
            <person name="Rodrigues J."/>
            <person name="Thareau V."/>
            <person name="Urrea C.A."/>
            <person name="Wang M."/>
            <person name="Yu Y."/>
            <person name="Zhang M."/>
            <person name="Wing R.A."/>
            <person name="Cregan P.B."/>
            <person name="Rokhsar D.S."/>
            <person name="Jackson S.A."/>
        </authorList>
    </citation>
    <scope>NUCLEOTIDE SEQUENCE [LARGE SCALE GENOMIC DNA]</scope>
    <source>
        <strain evidence="2">cv. G19833</strain>
    </source>
</reference>
<proteinExistence type="predicted"/>
<dbReference type="Proteomes" id="UP000000226">
    <property type="component" value="Chromosome 5"/>
</dbReference>